<keyword evidence="6" id="KW-0862">Zinc</keyword>
<gene>
    <name evidence="11" type="ORF">ACFSBX_17830</name>
</gene>
<evidence type="ECO:0000256" key="8">
    <source>
        <dbReference type="SAM" id="MobiDB-lite"/>
    </source>
</evidence>
<evidence type="ECO:0000256" key="2">
    <source>
        <dbReference type="ARBA" id="ARBA00005940"/>
    </source>
</evidence>
<evidence type="ECO:0000256" key="5">
    <source>
        <dbReference type="ARBA" id="ARBA00022801"/>
    </source>
</evidence>
<dbReference type="InterPro" id="IPR003476">
    <property type="entry name" value="Glyco_hydro_42"/>
</dbReference>
<evidence type="ECO:0000256" key="7">
    <source>
        <dbReference type="ARBA" id="ARBA00023295"/>
    </source>
</evidence>
<dbReference type="RefSeq" id="WP_256422903.1">
    <property type="nucleotide sequence ID" value="NZ_JANHDI010000016.1"/>
</dbReference>
<dbReference type="GO" id="GO:0004565">
    <property type="term" value="F:beta-galactosidase activity"/>
    <property type="evidence" value="ECO:0007669"/>
    <property type="project" value="UniProtKB-EC"/>
</dbReference>
<comment type="catalytic activity">
    <reaction evidence="1">
        <text>Hydrolysis of terminal non-reducing beta-D-galactose residues in beta-D-galactosides.</text>
        <dbReference type="EC" id="3.2.1.23"/>
    </reaction>
</comment>
<dbReference type="Gene3D" id="3.40.50.880">
    <property type="match status" value="1"/>
</dbReference>
<dbReference type="Gene3D" id="2.60.40.1180">
    <property type="entry name" value="Golgi alpha-mannosidase II"/>
    <property type="match status" value="1"/>
</dbReference>
<keyword evidence="7" id="KW-0326">Glycosidase</keyword>
<evidence type="ECO:0000256" key="1">
    <source>
        <dbReference type="ARBA" id="ARBA00001412"/>
    </source>
</evidence>
<dbReference type="CDD" id="cd03143">
    <property type="entry name" value="A4_beta-galactosidase_middle_domain"/>
    <property type="match status" value="1"/>
</dbReference>
<evidence type="ECO:0000256" key="6">
    <source>
        <dbReference type="ARBA" id="ARBA00022833"/>
    </source>
</evidence>
<dbReference type="InterPro" id="IPR029062">
    <property type="entry name" value="Class_I_gatase-like"/>
</dbReference>
<feature type="domain" description="Beta-galactosidase trimerisation" evidence="10">
    <location>
        <begin position="436"/>
        <end position="643"/>
    </location>
</feature>
<dbReference type="SUPFAM" id="SSF52317">
    <property type="entry name" value="Class I glutamine amidotransferase-like"/>
    <property type="match status" value="1"/>
</dbReference>
<feature type="region of interest" description="Disordered" evidence="8">
    <location>
        <begin position="1"/>
        <end position="38"/>
    </location>
</feature>
<dbReference type="Pfam" id="PF02449">
    <property type="entry name" value="Glyco_hydro_42"/>
    <property type="match status" value="1"/>
</dbReference>
<dbReference type="PIRSF" id="PIRSF001084">
    <property type="entry name" value="B-galactosidase"/>
    <property type="match status" value="1"/>
</dbReference>
<protein>
    <recommendedName>
        <fullName evidence="3">beta-galactosidase</fullName>
        <ecNumber evidence="3">3.2.1.23</ecNumber>
    </recommendedName>
</protein>
<dbReference type="AlphaFoldDB" id="A0ABD6CUN8"/>
<evidence type="ECO:0000313" key="12">
    <source>
        <dbReference type="Proteomes" id="UP001597085"/>
    </source>
</evidence>
<keyword evidence="5" id="KW-0378">Hydrolase</keyword>
<name>A0ABD6CUN8_9EURY</name>
<keyword evidence="4" id="KW-0479">Metal-binding</keyword>
<dbReference type="EC" id="3.2.1.23" evidence="3"/>
<dbReference type="InterPro" id="IPR017853">
    <property type="entry name" value="GH"/>
</dbReference>
<dbReference type="Pfam" id="PF08532">
    <property type="entry name" value="Glyco_hydro_42M"/>
    <property type="match status" value="1"/>
</dbReference>
<evidence type="ECO:0000259" key="9">
    <source>
        <dbReference type="Pfam" id="PF02449"/>
    </source>
</evidence>
<keyword evidence="12" id="KW-1185">Reference proteome</keyword>
<evidence type="ECO:0000259" key="10">
    <source>
        <dbReference type="Pfam" id="PF08532"/>
    </source>
</evidence>
<dbReference type="InterPro" id="IPR013529">
    <property type="entry name" value="Glyco_hydro_42_N"/>
</dbReference>
<comment type="caution">
    <text evidence="11">The sequence shown here is derived from an EMBL/GenBank/DDBJ whole genome shotgun (WGS) entry which is preliminary data.</text>
</comment>
<dbReference type="SUPFAM" id="SSF51011">
    <property type="entry name" value="Glycosyl hydrolase domain"/>
    <property type="match status" value="1"/>
</dbReference>
<dbReference type="InterPro" id="IPR013738">
    <property type="entry name" value="Beta_galactosidase_Trimer"/>
</dbReference>
<dbReference type="Gene3D" id="3.20.20.80">
    <property type="entry name" value="Glycosidases"/>
    <property type="match status" value="1"/>
</dbReference>
<evidence type="ECO:0000313" key="11">
    <source>
        <dbReference type="EMBL" id="MFD1600795.1"/>
    </source>
</evidence>
<accession>A0ABD6CUN8</accession>
<evidence type="ECO:0000256" key="3">
    <source>
        <dbReference type="ARBA" id="ARBA00012756"/>
    </source>
</evidence>
<evidence type="ECO:0000256" key="4">
    <source>
        <dbReference type="ARBA" id="ARBA00022723"/>
    </source>
</evidence>
<feature type="domain" description="Glycoside hydrolase family 42 N-terminal" evidence="9">
    <location>
        <begin position="46"/>
        <end position="427"/>
    </location>
</feature>
<dbReference type="InterPro" id="IPR013780">
    <property type="entry name" value="Glyco_hydro_b"/>
</dbReference>
<dbReference type="Proteomes" id="UP001597085">
    <property type="component" value="Unassembled WGS sequence"/>
</dbReference>
<comment type="similarity">
    <text evidence="2">Belongs to the glycosyl hydrolase 42 family.</text>
</comment>
<dbReference type="EMBL" id="JBHUDK010000018">
    <property type="protein sequence ID" value="MFD1600795.1"/>
    <property type="molecule type" value="Genomic_DNA"/>
</dbReference>
<organism evidence="11 12">
    <name type="scientific">Halobellus rarus</name>
    <dbReference type="NCBI Taxonomy" id="1126237"/>
    <lineage>
        <taxon>Archaea</taxon>
        <taxon>Methanobacteriati</taxon>
        <taxon>Methanobacteriota</taxon>
        <taxon>Stenosarchaea group</taxon>
        <taxon>Halobacteria</taxon>
        <taxon>Halobacteriales</taxon>
        <taxon>Haloferacaceae</taxon>
        <taxon>Halobellus</taxon>
    </lineage>
</organism>
<reference evidence="11 12" key="1">
    <citation type="journal article" date="2019" name="Int. J. Syst. Evol. Microbiol.">
        <title>The Global Catalogue of Microorganisms (GCM) 10K type strain sequencing project: providing services to taxonomists for standard genome sequencing and annotation.</title>
        <authorList>
            <consortium name="The Broad Institute Genomics Platform"/>
            <consortium name="The Broad Institute Genome Sequencing Center for Infectious Disease"/>
            <person name="Wu L."/>
            <person name="Ma J."/>
        </authorList>
    </citation>
    <scope>NUCLEOTIDE SEQUENCE [LARGE SCALE GENOMIC DNA]</scope>
    <source>
        <strain evidence="11 12">CGMCC 1.12121</strain>
    </source>
</reference>
<dbReference type="PANTHER" id="PTHR36447:SF2">
    <property type="entry name" value="BETA-GALACTOSIDASE YESZ"/>
    <property type="match status" value="1"/>
</dbReference>
<dbReference type="PANTHER" id="PTHR36447">
    <property type="entry name" value="BETA-GALACTOSIDASE GANA"/>
    <property type="match status" value="1"/>
</dbReference>
<sequence length="707" mass="78121">MTDDTDTGPNGAESMATADGEPGPERRSDSNGAPTSAAATPRIGVCYFPEHWPRERWETDVQQMVEAGIDVVRMAEFSWGRIEPERGEFDFEWLDTAVSLLGDAGIDVVLCTPTATPPKWLVDEHPEILQVEPDGTTREFGSRRHYCFNSGVYREESARIAREMTERYADVDAVVGWQTDNEYGCHETVRCYCEDCAAAFREWCRERYDDVDSLNETWGTAFWSQQHGSFAEVDPPRHTAAEHHPSRLLDYARFATESVVDYNDLQAEIIREANDEWFVTHNFMGHFDTLDSFSVGDSLDFATWDSYPTGFAQDRNTEAVTDDRLRAGDPDQVSLNHDLYRGPDGFWVMEQQPGDVNWPPRCPQPGEGAMRLWAHQAVAHGANVVSYFRWRRCRQGQEQYHAGLRKHDGSPDRGYGDASRAAAEFAELGELDGVDAPVALCFSYEDLWALSEQPHAPEFDYWGLVGSFYRALRARGIQVDVVDVSPGADIHLDGYEAVVAPTVHLADESLAGQFEAYVADGGSLLVGPRTGYKLPGNRLQPDLAPGPFADLVGGRVDQHESLPSSVETRLSYRGEEYGYRTWAEWLAPDGGTAVGEYTTGVAAGRPAILEHAVGDGSVTYCGVWPEEDLADALLVGLLDRADVSHAERFPETVRVTPRDGYVWILNFGADPVDIDVGSEAAWHVGDSSIPGFGVGVVEAGLADVSIT</sequence>
<dbReference type="SUPFAM" id="SSF51445">
    <property type="entry name" value="(Trans)glycosidases"/>
    <property type="match status" value="1"/>
</dbReference>
<proteinExistence type="inferred from homology"/>
<dbReference type="GO" id="GO:0046872">
    <property type="term" value="F:metal ion binding"/>
    <property type="evidence" value="ECO:0007669"/>
    <property type="project" value="UniProtKB-KW"/>
</dbReference>